<feature type="transmembrane region" description="Helical" evidence="6">
    <location>
        <begin position="90"/>
        <end position="114"/>
    </location>
</feature>
<comment type="subcellular location">
    <subcellularLocation>
        <location evidence="1">Cell membrane</location>
        <topology evidence="1">Multi-pass membrane protein</topology>
    </subcellularLocation>
</comment>
<keyword evidence="2" id="KW-1003">Cell membrane</keyword>
<sequence length="509" mass="56943">MSRTINSTKNIITGVGGQILVAVLQFACRTVFIHTLDAAYFGVNGLFLNILNVLSLSELGIGTALIYGMYAPVAEGDKRAICQKMNLYRLLYRLIAGFTLVAGLIVFPFLDFFIKDDAGISNISLLYILYLLNTVSSYLLVYKRSILDTNQQSYICNIYQKGFTLLQNVLQMAVLFIFHDFILYLLVQIVTGLVSNWLISRKADKMYPFLKENTRELPPKDEVRAIFKNAYAISLARFGGTLASSTDNLLLSAYAGLQLVGLYSNYSLIIANVSNLVRAVFSSFTASVGNLGAIGNKQTLVKTFSAINFMGYWAYSYCSVCFMLLITPFVNIWVGPGYELSPLIVFLVVTIFYMSGLRAVISVYRDALGLYWYDRYKAFVEGILNLALSIALVNVMGPAGVFAGTVVSVLCVFWYDTHILYHYGFECSSKSYFVTYFINLLTMIVAGGASFLMVQIVPGENLLSWIAKGLLITVVYNGLMILFYHRTEEFSLVMEKLAFLKNKLKFTKK</sequence>
<reference evidence="7" key="1">
    <citation type="journal article" date="2021" name="PeerJ">
        <title>Extensive microbial diversity within the chicken gut microbiome revealed by metagenomics and culture.</title>
        <authorList>
            <person name="Gilroy R."/>
            <person name="Ravi A."/>
            <person name="Getino M."/>
            <person name="Pursley I."/>
            <person name="Horton D.L."/>
            <person name="Alikhan N.F."/>
            <person name="Baker D."/>
            <person name="Gharbi K."/>
            <person name="Hall N."/>
            <person name="Watson M."/>
            <person name="Adriaenssens E.M."/>
            <person name="Foster-Nyarko E."/>
            <person name="Jarju S."/>
            <person name="Secka A."/>
            <person name="Antonio M."/>
            <person name="Oren A."/>
            <person name="Chaudhuri R.R."/>
            <person name="La Ragione R."/>
            <person name="Hildebrand F."/>
            <person name="Pallen M.J."/>
        </authorList>
    </citation>
    <scope>NUCLEOTIDE SEQUENCE</scope>
    <source>
        <strain evidence="7">B5_2728</strain>
    </source>
</reference>
<evidence type="ECO:0000256" key="4">
    <source>
        <dbReference type="ARBA" id="ARBA00022989"/>
    </source>
</evidence>
<evidence type="ECO:0000256" key="2">
    <source>
        <dbReference type="ARBA" id="ARBA00022475"/>
    </source>
</evidence>
<dbReference type="Proteomes" id="UP000713596">
    <property type="component" value="Unassembled WGS sequence"/>
</dbReference>
<dbReference type="PANTHER" id="PTHR30250">
    <property type="entry name" value="PST FAMILY PREDICTED COLANIC ACID TRANSPORTER"/>
    <property type="match status" value="1"/>
</dbReference>
<evidence type="ECO:0000313" key="7">
    <source>
        <dbReference type="EMBL" id="MBU3805520.1"/>
    </source>
</evidence>
<dbReference type="AlphaFoldDB" id="A0A948T129"/>
<feature type="transmembrane region" description="Helical" evidence="6">
    <location>
        <begin position="433"/>
        <end position="456"/>
    </location>
</feature>
<keyword evidence="5 6" id="KW-0472">Membrane</keyword>
<feature type="transmembrane region" description="Helical" evidence="6">
    <location>
        <begin position="12"/>
        <end position="34"/>
    </location>
</feature>
<evidence type="ECO:0000313" key="8">
    <source>
        <dbReference type="Proteomes" id="UP000713596"/>
    </source>
</evidence>
<name>A0A948T129_9FIRM</name>
<evidence type="ECO:0000256" key="5">
    <source>
        <dbReference type="ARBA" id="ARBA00023136"/>
    </source>
</evidence>
<evidence type="ECO:0000256" key="6">
    <source>
        <dbReference type="SAM" id="Phobius"/>
    </source>
</evidence>
<evidence type="ECO:0008006" key="9">
    <source>
        <dbReference type="Google" id="ProtNLM"/>
    </source>
</evidence>
<feature type="transmembrane region" description="Helical" evidence="6">
    <location>
        <begin position="312"/>
        <end position="334"/>
    </location>
</feature>
<feature type="transmembrane region" description="Helical" evidence="6">
    <location>
        <begin position="340"/>
        <end position="364"/>
    </location>
</feature>
<feature type="transmembrane region" description="Helical" evidence="6">
    <location>
        <begin position="181"/>
        <end position="199"/>
    </location>
</feature>
<dbReference type="EMBL" id="JAHLFP010000007">
    <property type="protein sequence ID" value="MBU3805520.1"/>
    <property type="molecule type" value="Genomic_DNA"/>
</dbReference>
<keyword evidence="3 6" id="KW-0812">Transmembrane</keyword>
<feature type="transmembrane region" description="Helical" evidence="6">
    <location>
        <begin position="154"/>
        <end position="175"/>
    </location>
</feature>
<feature type="transmembrane region" description="Helical" evidence="6">
    <location>
        <begin position="376"/>
        <end position="395"/>
    </location>
</feature>
<feature type="transmembrane region" description="Helical" evidence="6">
    <location>
        <begin position="462"/>
        <end position="484"/>
    </location>
</feature>
<feature type="transmembrane region" description="Helical" evidence="6">
    <location>
        <begin position="120"/>
        <end position="142"/>
    </location>
</feature>
<dbReference type="InterPro" id="IPR050833">
    <property type="entry name" value="Poly_Biosynth_Transport"/>
</dbReference>
<organism evidence="7 8">
    <name type="scientific">Candidatus Allofournierella pullistercoris</name>
    <dbReference type="NCBI Taxonomy" id="2838597"/>
    <lineage>
        <taxon>Bacteria</taxon>
        <taxon>Bacillati</taxon>
        <taxon>Bacillota</taxon>
        <taxon>Clostridia</taxon>
        <taxon>Eubacteriales</taxon>
        <taxon>Oscillospiraceae</taxon>
        <taxon>Allofournierella</taxon>
    </lineage>
</organism>
<dbReference type="GO" id="GO:0005886">
    <property type="term" value="C:plasma membrane"/>
    <property type="evidence" value="ECO:0007669"/>
    <property type="project" value="UniProtKB-SubCell"/>
</dbReference>
<keyword evidence="4 6" id="KW-1133">Transmembrane helix</keyword>
<protein>
    <recommendedName>
        <fullName evidence="9">Polysaccharide biosynthesis protein</fullName>
    </recommendedName>
</protein>
<accession>A0A948T129</accession>
<evidence type="ECO:0000256" key="3">
    <source>
        <dbReference type="ARBA" id="ARBA00022692"/>
    </source>
</evidence>
<proteinExistence type="predicted"/>
<dbReference type="PANTHER" id="PTHR30250:SF26">
    <property type="entry name" value="PSMA PROTEIN"/>
    <property type="match status" value="1"/>
</dbReference>
<reference evidence="7" key="2">
    <citation type="submission" date="2021-04" db="EMBL/GenBank/DDBJ databases">
        <authorList>
            <person name="Gilroy R."/>
        </authorList>
    </citation>
    <scope>NUCLEOTIDE SEQUENCE</scope>
    <source>
        <strain evidence="7">B5_2728</strain>
    </source>
</reference>
<gene>
    <name evidence="7" type="ORF">H9882_01250</name>
</gene>
<evidence type="ECO:0000256" key="1">
    <source>
        <dbReference type="ARBA" id="ARBA00004651"/>
    </source>
</evidence>
<comment type="caution">
    <text evidence="7">The sequence shown here is derived from an EMBL/GenBank/DDBJ whole genome shotgun (WGS) entry which is preliminary data.</text>
</comment>
<feature type="transmembrane region" description="Helical" evidence="6">
    <location>
        <begin position="46"/>
        <end position="70"/>
    </location>
</feature>